<dbReference type="GO" id="GO:0006606">
    <property type="term" value="P:protein import into nucleus"/>
    <property type="evidence" value="ECO:0007669"/>
    <property type="project" value="TreeGrafter"/>
</dbReference>
<dbReference type="Pfam" id="PF15242">
    <property type="entry name" value="FAM53"/>
    <property type="match status" value="1"/>
</dbReference>
<feature type="region of interest" description="Disordered" evidence="2">
    <location>
        <begin position="369"/>
        <end position="497"/>
    </location>
</feature>
<feature type="region of interest" description="Disordered" evidence="2">
    <location>
        <begin position="233"/>
        <end position="270"/>
    </location>
</feature>
<dbReference type="GO" id="GO:0090263">
    <property type="term" value="P:positive regulation of canonical Wnt signaling pathway"/>
    <property type="evidence" value="ECO:0007669"/>
    <property type="project" value="TreeGrafter"/>
</dbReference>
<organism evidence="3 4">
    <name type="scientific">Oncorhynchus mykiss</name>
    <name type="common">Rainbow trout</name>
    <name type="synonym">Salmo gairdneri</name>
    <dbReference type="NCBI Taxonomy" id="8022"/>
    <lineage>
        <taxon>Eukaryota</taxon>
        <taxon>Metazoa</taxon>
        <taxon>Chordata</taxon>
        <taxon>Craniata</taxon>
        <taxon>Vertebrata</taxon>
        <taxon>Euteleostomi</taxon>
        <taxon>Actinopterygii</taxon>
        <taxon>Neopterygii</taxon>
        <taxon>Teleostei</taxon>
        <taxon>Protacanthopterygii</taxon>
        <taxon>Salmoniformes</taxon>
        <taxon>Salmonidae</taxon>
        <taxon>Salmoninae</taxon>
        <taxon>Oncorhynchus</taxon>
    </lineage>
</organism>
<evidence type="ECO:0000313" key="4">
    <source>
        <dbReference type="Proteomes" id="UP000694395"/>
    </source>
</evidence>
<evidence type="ECO:0000313" key="3">
    <source>
        <dbReference type="Ensembl" id="ENSOMYP00000128762.1"/>
    </source>
</evidence>
<sequence>MQHGKFELNALSCSSSYVFCNKKHLEDDSAFRTVSWCGSQTDIGTHRAVQLNSQEGQEVDIPGGDEDRQDGLHHQPGSQPKCSGIECGSGDVGRRCHGDHLHNITGKEAGCRRCKVKETDLELIKAETMSLQGTALFSCGVMETGSRWGDVGLGRGCCGALHHQRASVESCCLENLWDVLPSEVLPPHYYPSPVRDAGLGPTSITSIPGAIPSIPGAITSLLQDLSLGETSAAVASSPSTAPPSKRQCRSVSCSEDLGGRSSTWRPQGSGVWTAVAKRRSHSGGSVQRGFASGGGTRSQQLGFPAMQRSFSFSLPARSNTLSLDLTGFTSCPSYFSGLAPPSYSSRSSEPPRPFLYLSHEQICLPEIQGVPASPLSSPDSTPEMKRRAGQGGLARSRSQPCVLSDKKMGMKRRRPADSHKQRPSLDLTKMTQKLRNFQSLSCPGITGDDSYQSTQGPPPLRTTDQCETDFTSAGNQGLDEPTSSSKDSGVVTSVSREEDLASSIEELDWLSSPVCDDVTEGAATGTRKDVYQLGGDLDIDQIERN</sequence>
<proteinExistence type="inferred from homology"/>
<dbReference type="PANTHER" id="PTHR28567:SF1">
    <property type="entry name" value="PROTEIN FAM53B"/>
    <property type="match status" value="1"/>
</dbReference>
<feature type="region of interest" description="Disordered" evidence="2">
    <location>
        <begin position="50"/>
        <end position="81"/>
    </location>
</feature>
<evidence type="ECO:0000256" key="1">
    <source>
        <dbReference type="ARBA" id="ARBA00010984"/>
    </source>
</evidence>
<dbReference type="Proteomes" id="UP000694395">
    <property type="component" value="Unassembled WGS sequence"/>
</dbReference>
<dbReference type="Ensembl" id="ENSOMYT00000153896.1">
    <property type="protein sequence ID" value="ENSOMYP00000128762.1"/>
    <property type="gene ID" value="ENSOMYG00000047927.1"/>
</dbReference>
<comment type="similarity">
    <text evidence="1">Belongs to the FAM53 family.</text>
</comment>
<evidence type="ECO:0000256" key="2">
    <source>
        <dbReference type="SAM" id="MobiDB-lite"/>
    </source>
</evidence>
<dbReference type="GO" id="GO:0005634">
    <property type="term" value="C:nucleus"/>
    <property type="evidence" value="ECO:0007669"/>
    <property type="project" value="TreeGrafter"/>
</dbReference>
<reference evidence="3" key="1">
    <citation type="submission" date="2025-08" db="UniProtKB">
        <authorList>
            <consortium name="Ensembl"/>
        </authorList>
    </citation>
    <scope>IDENTIFICATION</scope>
</reference>
<name>A0A8K9X6U3_ONCMY</name>
<accession>A0A8K9X6U3</accession>
<feature type="compositionally biased region" description="Polar residues" evidence="2">
    <location>
        <begin position="429"/>
        <end position="441"/>
    </location>
</feature>
<reference evidence="3" key="2">
    <citation type="submission" date="2025-09" db="UniProtKB">
        <authorList>
            <consortium name="Ensembl"/>
        </authorList>
    </citation>
    <scope>IDENTIFICATION</scope>
</reference>
<dbReference type="AlphaFoldDB" id="A0A8K9X6U3"/>
<feature type="compositionally biased region" description="Low complexity" evidence="2">
    <location>
        <begin position="233"/>
        <end position="244"/>
    </location>
</feature>
<dbReference type="InterPro" id="IPR029356">
    <property type="entry name" value="FAM53"/>
</dbReference>
<dbReference type="GeneTree" id="ENSGT00530000063371"/>
<protein>
    <submittedName>
        <fullName evidence="3">Family with sequence similarity 53 member B</fullName>
    </submittedName>
</protein>
<dbReference type="PANTHER" id="PTHR28567">
    <property type="entry name" value="PROTEIN FAM53A-LIKE ISOFORM X1"/>
    <property type="match status" value="1"/>
</dbReference>
<keyword evidence="4" id="KW-1185">Reference proteome</keyword>
<feature type="compositionally biased region" description="Polar residues" evidence="2">
    <location>
        <begin position="462"/>
        <end position="494"/>
    </location>
</feature>